<name>A0A9Q3K2A9_9BASI</name>
<feature type="region of interest" description="Disordered" evidence="1">
    <location>
        <begin position="110"/>
        <end position="138"/>
    </location>
</feature>
<sequence length="174" mass="19817">MIITKGWNPTRQFRLLEARAERIRENRATIQAIEERLTQKGPTQIPLGSQGEGQISSPVAPHHSDTRRSMTKSHHSSQLQEKKRIQGDKQGLFQPKVERIRPHDPETVEFGERSAQEPEVVVNHSRISSPSNRNITPTQNEHNIVTSESNINSATLWLQILKYAEQSAKQFAEL</sequence>
<proteinExistence type="predicted"/>
<feature type="region of interest" description="Disordered" evidence="1">
    <location>
        <begin position="39"/>
        <end position="94"/>
    </location>
</feature>
<evidence type="ECO:0000313" key="2">
    <source>
        <dbReference type="EMBL" id="MBW0571675.1"/>
    </source>
</evidence>
<organism evidence="2 3">
    <name type="scientific">Austropuccinia psidii MF-1</name>
    <dbReference type="NCBI Taxonomy" id="1389203"/>
    <lineage>
        <taxon>Eukaryota</taxon>
        <taxon>Fungi</taxon>
        <taxon>Dikarya</taxon>
        <taxon>Basidiomycota</taxon>
        <taxon>Pucciniomycotina</taxon>
        <taxon>Pucciniomycetes</taxon>
        <taxon>Pucciniales</taxon>
        <taxon>Sphaerophragmiaceae</taxon>
        <taxon>Austropuccinia</taxon>
    </lineage>
</organism>
<keyword evidence="3" id="KW-1185">Reference proteome</keyword>
<comment type="caution">
    <text evidence="2">The sequence shown here is derived from an EMBL/GenBank/DDBJ whole genome shotgun (WGS) entry which is preliminary data.</text>
</comment>
<feature type="compositionally biased region" description="Polar residues" evidence="1">
    <location>
        <begin position="125"/>
        <end position="138"/>
    </location>
</feature>
<evidence type="ECO:0000256" key="1">
    <source>
        <dbReference type="SAM" id="MobiDB-lite"/>
    </source>
</evidence>
<evidence type="ECO:0000313" key="3">
    <source>
        <dbReference type="Proteomes" id="UP000765509"/>
    </source>
</evidence>
<gene>
    <name evidence="2" type="ORF">O181_111390</name>
</gene>
<protein>
    <submittedName>
        <fullName evidence="2">Uncharacterized protein</fullName>
    </submittedName>
</protein>
<dbReference type="EMBL" id="AVOT02088592">
    <property type="protein sequence ID" value="MBW0571675.1"/>
    <property type="molecule type" value="Genomic_DNA"/>
</dbReference>
<accession>A0A9Q3K2A9</accession>
<dbReference type="AlphaFoldDB" id="A0A9Q3K2A9"/>
<reference evidence="2" key="1">
    <citation type="submission" date="2021-03" db="EMBL/GenBank/DDBJ databases">
        <title>Draft genome sequence of rust myrtle Austropuccinia psidii MF-1, a brazilian biotype.</title>
        <authorList>
            <person name="Quecine M.C."/>
            <person name="Pachon D.M.R."/>
            <person name="Bonatelli M.L."/>
            <person name="Correr F.H."/>
            <person name="Franceschini L.M."/>
            <person name="Leite T.F."/>
            <person name="Margarido G.R.A."/>
            <person name="Almeida C.A."/>
            <person name="Ferrarezi J.A."/>
            <person name="Labate C.A."/>
        </authorList>
    </citation>
    <scope>NUCLEOTIDE SEQUENCE</scope>
    <source>
        <strain evidence="2">MF-1</strain>
    </source>
</reference>
<dbReference type="Proteomes" id="UP000765509">
    <property type="component" value="Unassembled WGS sequence"/>
</dbReference>